<dbReference type="Proteomes" id="UP000051658">
    <property type="component" value="Unassembled WGS sequence"/>
</dbReference>
<name>A0A0R2HW59_CARDV</name>
<sequence>MSTSKIIKSFLLYDFYIFASYVLTKTVFNEFYTEFPKNNVFFSLFFGMVFTSIILLTNKKLNPIRKELFPVLIVIYFSFLLYNSFFRADELLHRSLHLSEWLIETLFFIPLGGFFYRGNSISIFIKMLFLIFIMFLGWALQFEFSTLHSLYLILFARFLGMVIGYISTKLISAIN</sequence>
<reference evidence="2 3" key="1">
    <citation type="journal article" date="2015" name="Genome Announc.">
        <title>Expanding the biotechnology potential of lactobacilli through comparative genomics of 213 strains and associated genera.</title>
        <authorList>
            <person name="Sun Z."/>
            <person name="Harris H.M."/>
            <person name="McCann A."/>
            <person name="Guo C."/>
            <person name="Argimon S."/>
            <person name="Zhang W."/>
            <person name="Yang X."/>
            <person name="Jeffery I.B."/>
            <person name="Cooney J.C."/>
            <person name="Kagawa T.F."/>
            <person name="Liu W."/>
            <person name="Song Y."/>
            <person name="Salvetti E."/>
            <person name="Wrobel A."/>
            <person name="Rasinkangas P."/>
            <person name="Parkhill J."/>
            <person name="Rea M.C."/>
            <person name="O'Sullivan O."/>
            <person name="Ritari J."/>
            <person name="Douillard F.P."/>
            <person name="Paul Ross R."/>
            <person name="Yang R."/>
            <person name="Briner A.E."/>
            <person name="Felis G.E."/>
            <person name="de Vos W.M."/>
            <person name="Barrangou R."/>
            <person name="Klaenhammer T.R."/>
            <person name="Caufield P.W."/>
            <person name="Cui Y."/>
            <person name="Zhang H."/>
            <person name="O'Toole P.W."/>
        </authorList>
    </citation>
    <scope>NUCLEOTIDE SEQUENCE [LARGE SCALE GENOMIC DNA]</scope>
    <source>
        <strain evidence="2 3">DSM 20623</strain>
    </source>
</reference>
<evidence type="ECO:0000256" key="1">
    <source>
        <dbReference type="SAM" id="Phobius"/>
    </source>
</evidence>
<evidence type="ECO:0000313" key="3">
    <source>
        <dbReference type="Proteomes" id="UP000051658"/>
    </source>
</evidence>
<keyword evidence="1" id="KW-0472">Membrane</keyword>
<feature type="transmembrane region" description="Helical" evidence="1">
    <location>
        <begin position="12"/>
        <end position="28"/>
    </location>
</feature>
<feature type="transmembrane region" description="Helical" evidence="1">
    <location>
        <begin position="123"/>
        <end position="142"/>
    </location>
</feature>
<feature type="transmembrane region" description="Helical" evidence="1">
    <location>
        <begin position="68"/>
        <end position="86"/>
    </location>
</feature>
<organism evidence="2 3">
    <name type="scientific">Carnobacterium divergens DSM 20623</name>
    <dbReference type="NCBI Taxonomy" id="1449336"/>
    <lineage>
        <taxon>Bacteria</taxon>
        <taxon>Bacillati</taxon>
        <taxon>Bacillota</taxon>
        <taxon>Bacilli</taxon>
        <taxon>Lactobacillales</taxon>
        <taxon>Carnobacteriaceae</taxon>
        <taxon>Carnobacterium</taxon>
    </lineage>
</organism>
<keyword evidence="1" id="KW-0812">Transmembrane</keyword>
<gene>
    <name evidence="2" type="ORF">IV74_GL000902</name>
</gene>
<feature type="transmembrane region" description="Helical" evidence="1">
    <location>
        <begin position="98"/>
        <end position="116"/>
    </location>
</feature>
<evidence type="ECO:0000313" key="2">
    <source>
        <dbReference type="EMBL" id="KRN56654.1"/>
    </source>
</evidence>
<dbReference type="PATRIC" id="fig|1449336.4.peg.923"/>
<feature type="transmembrane region" description="Helical" evidence="1">
    <location>
        <begin position="40"/>
        <end position="56"/>
    </location>
</feature>
<proteinExistence type="predicted"/>
<dbReference type="EMBL" id="JQBS01000024">
    <property type="protein sequence ID" value="KRN56654.1"/>
    <property type="molecule type" value="Genomic_DNA"/>
</dbReference>
<protein>
    <submittedName>
        <fullName evidence="2">Uncharacterized protein</fullName>
    </submittedName>
</protein>
<accession>A0A0R2HW59</accession>
<feature type="transmembrane region" description="Helical" evidence="1">
    <location>
        <begin position="148"/>
        <end position="166"/>
    </location>
</feature>
<dbReference type="AlphaFoldDB" id="A0A0R2HW59"/>
<comment type="caution">
    <text evidence="2">The sequence shown here is derived from an EMBL/GenBank/DDBJ whole genome shotgun (WGS) entry which is preliminary data.</text>
</comment>
<keyword evidence="1" id="KW-1133">Transmembrane helix</keyword>
<keyword evidence="3" id="KW-1185">Reference proteome</keyword>